<feature type="transmembrane region" description="Helical" evidence="8">
    <location>
        <begin position="46"/>
        <end position="66"/>
    </location>
</feature>
<dbReference type="Proteomes" id="UP000238982">
    <property type="component" value="Unassembled WGS sequence"/>
</dbReference>
<evidence type="ECO:0000259" key="9">
    <source>
        <dbReference type="PROSITE" id="PS50109"/>
    </source>
</evidence>
<keyword evidence="3" id="KW-0597">Phosphoprotein</keyword>
<dbReference type="Gene3D" id="1.10.287.130">
    <property type="match status" value="1"/>
</dbReference>
<dbReference type="RefSeq" id="WP_105796034.1">
    <property type="nucleotide sequence ID" value="NZ_JAGSWF010000015.1"/>
</dbReference>
<dbReference type="AlphaFoldDB" id="A0A2S9M8Z8"/>
<dbReference type="PROSITE" id="PS50109">
    <property type="entry name" value="HIS_KIN"/>
    <property type="match status" value="1"/>
</dbReference>
<dbReference type="InterPro" id="IPR036890">
    <property type="entry name" value="HATPase_C_sf"/>
</dbReference>
<evidence type="ECO:0000256" key="3">
    <source>
        <dbReference type="ARBA" id="ARBA00022553"/>
    </source>
</evidence>
<dbReference type="PRINTS" id="PR00344">
    <property type="entry name" value="BCTRLSENSOR"/>
</dbReference>
<feature type="transmembrane region" description="Helical" evidence="8">
    <location>
        <begin position="21"/>
        <end position="40"/>
    </location>
</feature>
<dbReference type="InterPro" id="IPR005467">
    <property type="entry name" value="His_kinase_dom"/>
</dbReference>
<dbReference type="Pfam" id="PF00512">
    <property type="entry name" value="HisKA"/>
    <property type="match status" value="1"/>
</dbReference>
<keyword evidence="4" id="KW-0808">Transferase</keyword>
<feature type="coiled-coil region" evidence="7">
    <location>
        <begin position="193"/>
        <end position="220"/>
    </location>
</feature>
<dbReference type="InterPro" id="IPR001789">
    <property type="entry name" value="Sig_transdc_resp-reg_receiver"/>
</dbReference>
<accession>A0A2S9M8Z8</accession>
<dbReference type="SUPFAM" id="SSF47384">
    <property type="entry name" value="Homodimeric domain of signal transducing histidine kinase"/>
    <property type="match status" value="1"/>
</dbReference>
<protein>
    <recommendedName>
        <fullName evidence="2">histidine kinase</fullName>
        <ecNumber evidence="2">2.7.13.3</ecNumber>
    </recommendedName>
</protein>
<dbReference type="Gene3D" id="3.30.565.10">
    <property type="entry name" value="Histidine kinase-like ATPase, C-terminal domain"/>
    <property type="match status" value="1"/>
</dbReference>
<dbReference type="InterPro" id="IPR003661">
    <property type="entry name" value="HisK_dim/P_dom"/>
</dbReference>
<evidence type="ECO:0000256" key="4">
    <source>
        <dbReference type="ARBA" id="ARBA00022679"/>
    </source>
</evidence>
<dbReference type="SMART" id="SM00388">
    <property type="entry name" value="HisKA"/>
    <property type="match status" value="1"/>
</dbReference>
<feature type="domain" description="Histidine kinase" evidence="9">
    <location>
        <begin position="237"/>
        <end position="450"/>
    </location>
</feature>
<dbReference type="EMBL" id="PVGH01000115">
    <property type="protein sequence ID" value="PRF53517.1"/>
    <property type="molecule type" value="Genomic_DNA"/>
</dbReference>
<dbReference type="PANTHER" id="PTHR43047:SF9">
    <property type="entry name" value="HISTIDINE KINASE"/>
    <property type="match status" value="1"/>
</dbReference>
<keyword evidence="7" id="KW-0175">Coiled coil</keyword>
<dbReference type="CDD" id="cd00082">
    <property type="entry name" value="HisKA"/>
    <property type="match status" value="1"/>
</dbReference>
<evidence type="ECO:0000313" key="11">
    <source>
        <dbReference type="EMBL" id="PRF53517.1"/>
    </source>
</evidence>
<comment type="caution">
    <text evidence="11">The sequence shown here is derived from an EMBL/GenBank/DDBJ whole genome shotgun (WGS) entry which is preliminary data.</text>
</comment>
<feature type="transmembrane region" description="Helical" evidence="8">
    <location>
        <begin position="87"/>
        <end position="106"/>
    </location>
</feature>
<dbReference type="SUPFAM" id="SSF55874">
    <property type="entry name" value="ATPase domain of HSP90 chaperone/DNA topoisomerase II/histidine kinase"/>
    <property type="match status" value="1"/>
</dbReference>
<keyword evidence="8" id="KW-0472">Membrane</keyword>
<dbReference type="GO" id="GO:0005886">
    <property type="term" value="C:plasma membrane"/>
    <property type="evidence" value="ECO:0007669"/>
    <property type="project" value="TreeGrafter"/>
</dbReference>
<feature type="transmembrane region" description="Helical" evidence="8">
    <location>
        <begin position="112"/>
        <end position="131"/>
    </location>
</feature>
<feature type="transmembrane region" description="Helical" evidence="8">
    <location>
        <begin position="138"/>
        <end position="157"/>
    </location>
</feature>
<evidence type="ECO:0000256" key="5">
    <source>
        <dbReference type="ARBA" id="ARBA00022777"/>
    </source>
</evidence>
<dbReference type="SUPFAM" id="SSF52172">
    <property type="entry name" value="CheY-like"/>
    <property type="match status" value="1"/>
</dbReference>
<evidence type="ECO:0000256" key="6">
    <source>
        <dbReference type="PROSITE-ProRule" id="PRU00169"/>
    </source>
</evidence>
<comment type="caution">
    <text evidence="6">Lacks conserved residue(s) required for the propagation of feature annotation.</text>
</comment>
<evidence type="ECO:0000259" key="10">
    <source>
        <dbReference type="PROSITE" id="PS50110"/>
    </source>
</evidence>
<evidence type="ECO:0000256" key="7">
    <source>
        <dbReference type="SAM" id="Coils"/>
    </source>
</evidence>
<feature type="transmembrane region" description="Helical" evidence="8">
    <location>
        <begin position="163"/>
        <end position="182"/>
    </location>
</feature>
<reference evidence="11 12" key="1">
    <citation type="submission" date="2018-03" db="EMBL/GenBank/DDBJ databases">
        <authorList>
            <person name="Keele B.F."/>
        </authorList>
    </citation>
    <scope>NUCLEOTIDE SEQUENCE [LARGE SCALE GENOMIC DNA]</scope>
    <source>
        <strain evidence="11 12">AU19729</strain>
    </source>
</reference>
<dbReference type="FunFam" id="3.30.565.10:FF:000049">
    <property type="entry name" value="Two-component sensor histidine kinase"/>
    <property type="match status" value="1"/>
</dbReference>
<keyword evidence="8" id="KW-0812">Transmembrane</keyword>
<keyword evidence="8" id="KW-1133">Transmembrane helix</keyword>
<keyword evidence="5 11" id="KW-0418">Kinase</keyword>
<name>A0A2S9M8Z8_9BURK</name>
<feature type="domain" description="Response regulatory" evidence="10">
    <location>
        <begin position="465"/>
        <end position="580"/>
    </location>
</feature>
<comment type="catalytic activity">
    <reaction evidence="1">
        <text>ATP + protein L-histidine = ADP + protein N-phospho-L-histidine.</text>
        <dbReference type="EC" id="2.7.13.3"/>
    </reaction>
</comment>
<evidence type="ECO:0000256" key="2">
    <source>
        <dbReference type="ARBA" id="ARBA00012438"/>
    </source>
</evidence>
<dbReference type="GO" id="GO:0000155">
    <property type="term" value="F:phosphorelay sensor kinase activity"/>
    <property type="evidence" value="ECO:0007669"/>
    <property type="project" value="InterPro"/>
</dbReference>
<dbReference type="InterPro" id="IPR003594">
    <property type="entry name" value="HATPase_dom"/>
</dbReference>
<dbReference type="GO" id="GO:0009927">
    <property type="term" value="F:histidine phosphotransfer kinase activity"/>
    <property type="evidence" value="ECO:0007669"/>
    <property type="project" value="TreeGrafter"/>
</dbReference>
<gene>
    <name evidence="11" type="ORF">C6Q15_30165</name>
</gene>
<evidence type="ECO:0000256" key="1">
    <source>
        <dbReference type="ARBA" id="ARBA00000085"/>
    </source>
</evidence>
<dbReference type="Pfam" id="PF02518">
    <property type="entry name" value="HATPase_c"/>
    <property type="match status" value="1"/>
</dbReference>
<evidence type="ECO:0000256" key="8">
    <source>
        <dbReference type="SAM" id="Phobius"/>
    </source>
</evidence>
<sequence length="597" mass="63011">MRPHRLFSIDSIDIAHDAATASVAATTLLAVALASALHRLGSLDAAVGTVWVAYVAGSAAALMIGAHRDRRSAMRAGNRTVSSAWRVAFSAAAGIGWGSAGLHATAVADAHAQIAVAMATLAVVAAAAPHFSPSTPALLAFVLPATAPGVVAAALSPHAAPRAIAPTLFGIAALAAIVALLAHRMFIRHARLQSDAERRADALQRDRDAAVQRAVDLRRQKLRAEAANLAKSRLLAAASHDLRQPSHALGVLVGALRGVPMPADGQRLLQQIELSTRALDTLFGALLDVSRLDAGVVEVHRRPFAIDTVLARVCNEYLLDASAKGLRLSRVPCRAIVDSDPVLIERVVRNLVSNAVRYTDVGRIVVGCRYRGARIAIEIRDTGRGIPRDQLELVFREYYRVDGAASDHDGGFGLGLAIVRRLVALLGCRLSVRSEPGRGSCFVVSVPRARTAGRVRRHAARAAAFVVVVDNTRAVRDAIARRLARWGYDTLSACSADEAIDRLSRCTARPSVFVSALHLQGTETGIDVIDRLRAEYNLAIPALLIGDASDTAPLADANGCLLLNRPIENGQLRVAIAKLVAAGAPAEAVKAVVAIDD</sequence>
<dbReference type="InterPro" id="IPR004358">
    <property type="entry name" value="Sig_transdc_His_kin-like_C"/>
</dbReference>
<dbReference type="InterPro" id="IPR011006">
    <property type="entry name" value="CheY-like_superfamily"/>
</dbReference>
<dbReference type="Gene3D" id="3.40.50.2300">
    <property type="match status" value="1"/>
</dbReference>
<dbReference type="EC" id="2.7.13.3" evidence="2"/>
<dbReference type="PROSITE" id="PS50110">
    <property type="entry name" value="RESPONSE_REGULATORY"/>
    <property type="match status" value="1"/>
</dbReference>
<dbReference type="PANTHER" id="PTHR43047">
    <property type="entry name" value="TWO-COMPONENT HISTIDINE PROTEIN KINASE"/>
    <property type="match status" value="1"/>
</dbReference>
<dbReference type="InterPro" id="IPR036097">
    <property type="entry name" value="HisK_dim/P_sf"/>
</dbReference>
<dbReference type="SMART" id="SM00387">
    <property type="entry name" value="HATPase_c"/>
    <property type="match status" value="1"/>
</dbReference>
<evidence type="ECO:0000313" key="12">
    <source>
        <dbReference type="Proteomes" id="UP000238982"/>
    </source>
</evidence>
<proteinExistence type="predicted"/>
<dbReference type="CDD" id="cd00156">
    <property type="entry name" value="REC"/>
    <property type="match status" value="1"/>
</dbReference>
<organism evidence="11 12">
    <name type="scientific">Burkholderia multivorans</name>
    <dbReference type="NCBI Taxonomy" id="87883"/>
    <lineage>
        <taxon>Bacteria</taxon>
        <taxon>Pseudomonadati</taxon>
        <taxon>Pseudomonadota</taxon>
        <taxon>Betaproteobacteria</taxon>
        <taxon>Burkholderiales</taxon>
        <taxon>Burkholderiaceae</taxon>
        <taxon>Burkholderia</taxon>
        <taxon>Burkholderia cepacia complex</taxon>
    </lineage>
</organism>